<dbReference type="GO" id="GO:0005737">
    <property type="term" value="C:cytoplasm"/>
    <property type="evidence" value="ECO:0007669"/>
    <property type="project" value="TreeGrafter"/>
</dbReference>
<dbReference type="InterPro" id="IPR000905">
    <property type="entry name" value="Gcp-like_dom"/>
</dbReference>
<evidence type="ECO:0000259" key="1">
    <source>
        <dbReference type="Pfam" id="PF00814"/>
    </source>
</evidence>
<dbReference type="InterPro" id="IPR043129">
    <property type="entry name" value="ATPase_NBD"/>
</dbReference>
<dbReference type="SUPFAM" id="SSF53067">
    <property type="entry name" value="Actin-like ATPase domain"/>
    <property type="match status" value="1"/>
</dbReference>
<dbReference type="Proteomes" id="UP000568556">
    <property type="component" value="Unassembled WGS sequence"/>
</dbReference>
<feature type="non-terminal residue" evidence="2">
    <location>
        <position position="1"/>
    </location>
</feature>
<feature type="domain" description="Gcp-like" evidence="1">
    <location>
        <begin position="1"/>
        <end position="61"/>
    </location>
</feature>
<evidence type="ECO:0000313" key="2">
    <source>
        <dbReference type="EMBL" id="NXL68882.1"/>
    </source>
</evidence>
<reference evidence="2 3" key="1">
    <citation type="submission" date="2019-09" db="EMBL/GenBank/DDBJ databases">
        <title>Bird 10,000 Genomes (B10K) Project - Family phase.</title>
        <authorList>
            <person name="Zhang G."/>
        </authorList>
    </citation>
    <scope>NUCLEOTIDE SEQUENCE [LARGE SCALE GENOMIC DNA]</scope>
    <source>
        <strain evidence="2">B10K-DU-008-62</strain>
        <tissue evidence="2">Mixed tissue sample</tissue>
    </source>
</reference>
<organism evidence="2 3">
    <name type="scientific">Chordeiles acutipennis</name>
    <name type="common">Lesser nighthawk</name>
    <name type="synonym">Caprimulgus acutipennis</name>
    <dbReference type="NCBI Taxonomy" id="118183"/>
    <lineage>
        <taxon>Eukaryota</taxon>
        <taxon>Metazoa</taxon>
        <taxon>Chordata</taxon>
        <taxon>Craniata</taxon>
        <taxon>Vertebrata</taxon>
        <taxon>Euteleostomi</taxon>
        <taxon>Archelosauria</taxon>
        <taxon>Archosauria</taxon>
        <taxon>Dinosauria</taxon>
        <taxon>Saurischia</taxon>
        <taxon>Theropoda</taxon>
        <taxon>Coelurosauria</taxon>
        <taxon>Aves</taxon>
        <taxon>Neognathae</taxon>
        <taxon>Neoaves</taxon>
        <taxon>Strisores</taxon>
        <taxon>Caprimulgiformes</taxon>
        <taxon>Caprimulgidae</taxon>
        <taxon>Chordeilinae</taxon>
        <taxon>Chordeiles</taxon>
    </lineage>
</organism>
<dbReference type="EMBL" id="VXAQ01005011">
    <property type="protein sequence ID" value="NXL68882.1"/>
    <property type="molecule type" value="Genomic_DNA"/>
</dbReference>
<dbReference type="PANTHER" id="PTHR11735">
    <property type="entry name" value="TRNA N6-ADENOSINE THREONYLCARBAMOYLTRANSFERASE"/>
    <property type="match status" value="1"/>
</dbReference>
<accession>A0A7L0US58</accession>
<dbReference type="Pfam" id="PF00814">
    <property type="entry name" value="TsaD"/>
    <property type="match status" value="1"/>
</dbReference>
<dbReference type="GO" id="GO:0016740">
    <property type="term" value="F:transferase activity"/>
    <property type="evidence" value="ECO:0007669"/>
    <property type="project" value="UniProtKB-KW"/>
</dbReference>
<keyword evidence="3" id="KW-1185">Reference proteome</keyword>
<dbReference type="Gene3D" id="3.30.420.40">
    <property type="match status" value="1"/>
</dbReference>
<name>A0A7L0US58_CHOAC</name>
<sequence>MLAEVTERALALTRAPHLLLVGGVACNQRLQQMLREMCEARGAQLCPIDERFCLDNGAMIAQAGWQMLRVGQVTELSQSGITQR</sequence>
<gene>
    <name evidence="2" type="primary">Osgep</name>
    <name evidence="2" type="ORF">CHOACU_R15364</name>
</gene>
<feature type="non-terminal residue" evidence="2">
    <location>
        <position position="84"/>
    </location>
</feature>
<dbReference type="GO" id="GO:0000408">
    <property type="term" value="C:EKC/KEOPS complex"/>
    <property type="evidence" value="ECO:0007669"/>
    <property type="project" value="TreeGrafter"/>
</dbReference>
<evidence type="ECO:0000313" key="3">
    <source>
        <dbReference type="Proteomes" id="UP000568556"/>
    </source>
</evidence>
<dbReference type="OrthoDB" id="10254073at2759"/>
<keyword evidence="2" id="KW-0808">Transferase</keyword>
<comment type="caution">
    <text evidence="2">The sequence shown here is derived from an EMBL/GenBank/DDBJ whole genome shotgun (WGS) entry which is preliminary data.</text>
</comment>
<dbReference type="AlphaFoldDB" id="A0A7L0US58"/>
<dbReference type="PANTHER" id="PTHR11735:SF14">
    <property type="entry name" value="TRNA N6-ADENOSINE THREONYLCARBAMOYLTRANSFERASE"/>
    <property type="match status" value="1"/>
</dbReference>
<proteinExistence type="predicted"/>
<protein>
    <submittedName>
        <fullName evidence="2">OSGEP threonylcarbamoyltransferase</fullName>
    </submittedName>
</protein>